<organism evidence="5 6">
    <name type="scientific">Cymbomonas tetramitiformis</name>
    <dbReference type="NCBI Taxonomy" id="36881"/>
    <lineage>
        <taxon>Eukaryota</taxon>
        <taxon>Viridiplantae</taxon>
        <taxon>Chlorophyta</taxon>
        <taxon>Pyramimonadophyceae</taxon>
        <taxon>Pyramimonadales</taxon>
        <taxon>Pyramimonadaceae</taxon>
        <taxon>Cymbomonas</taxon>
    </lineage>
</organism>
<dbReference type="Gene3D" id="3.40.50.10810">
    <property type="entry name" value="Tandem AAA-ATPase domain"/>
    <property type="match status" value="1"/>
</dbReference>
<dbReference type="GO" id="GO:0016887">
    <property type="term" value="F:ATP hydrolysis activity"/>
    <property type="evidence" value="ECO:0007669"/>
    <property type="project" value="TreeGrafter"/>
</dbReference>
<dbReference type="Pfam" id="PF00176">
    <property type="entry name" value="SNF2-rel_dom"/>
    <property type="match status" value="1"/>
</dbReference>
<dbReference type="GO" id="GO:0140658">
    <property type="term" value="F:ATP-dependent chromatin remodeler activity"/>
    <property type="evidence" value="ECO:0007669"/>
    <property type="project" value="TreeGrafter"/>
</dbReference>
<dbReference type="GO" id="GO:0005524">
    <property type="term" value="F:ATP binding"/>
    <property type="evidence" value="ECO:0007669"/>
    <property type="project" value="InterPro"/>
</dbReference>
<dbReference type="GO" id="GO:0000785">
    <property type="term" value="C:chromatin"/>
    <property type="evidence" value="ECO:0007669"/>
    <property type="project" value="TreeGrafter"/>
</dbReference>
<reference evidence="5 6" key="1">
    <citation type="journal article" date="2015" name="Genome Biol. Evol.">
        <title>Comparative Genomics of a Bacterivorous Green Alga Reveals Evolutionary Causalities and Consequences of Phago-Mixotrophic Mode of Nutrition.</title>
        <authorList>
            <person name="Burns J.A."/>
            <person name="Paasch A."/>
            <person name="Narechania A."/>
            <person name="Kim E."/>
        </authorList>
    </citation>
    <scope>NUCLEOTIDE SEQUENCE [LARGE SCALE GENOMIC DNA]</scope>
    <source>
        <strain evidence="5 6">PLY_AMNH</strain>
    </source>
</reference>
<dbReference type="SMART" id="SM00490">
    <property type="entry name" value="HELICc"/>
    <property type="match status" value="1"/>
</dbReference>
<name>A0AAE0FBU9_9CHLO</name>
<dbReference type="GO" id="GO:0003682">
    <property type="term" value="F:chromatin binding"/>
    <property type="evidence" value="ECO:0007669"/>
    <property type="project" value="TreeGrafter"/>
</dbReference>
<evidence type="ECO:0000313" key="5">
    <source>
        <dbReference type="EMBL" id="KAK3256785.1"/>
    </source>
</evidence>
<dbReference type="InterPro" id="IPR038718">
    <property type="entry name" value="SNF2-like_sf"/>
</dbReference>
<accession>A0AAE0FBU9</accession>
<evidence type="ECO:0000259" key="4">
    <source>
        <dbReference type="PROSITE" id="PS51194"/>
    </source>
</evidence>
<dbReference type="InterPro" id="IPR000330">
    <property type="entry name" value="SNF2_N"/>
</dbReference>
<dbReference type="Pfam" id="PF00271">
    <property type="entry name" value="Helicase_C"/>
    <property type="match status" value="1"/>
</dbReference>
<keyword evidence="2" id="KW-0378">Hydrolase</keyword>
<dbReference type="Gene3D" id="3.40.50.300">
    <property type="entry name" value="P-loop containing nucleotide triphosphate hydrolases"/>
    <property type="match status" value="1"/>
</dbReference>
<evidence type="ECO:0000256" key="2">
    <source>
        <dbReference type="ARBA" id="ARBA00022801"/>
    </source>
</evidence>
<dbReference type="InterPro" id="IPR049730">
    <property type="entry name" value="SNF2/RAD54-like_C"/>
</dbReference>
<evidence type="ECO:0000256" key="1">
    <source>
        <dbReference type="ARBA" id="ARBA00004123"/>
    </source>
</evidence>
<dbReference type="PANTHER" id="PTHR45623">
    <property type="entry name" value="CHROMODOMAIN-HELICASE-DNA-BINDING PROTEIN 3-RELATED-RELATED"/>
    <property type="match status" value="1"/>
</dbReference>
<dbReference type="AlphaFoldDB" id="A0AAE0FBU9"/>
<dbReference type="InterPro" id="IPR027417">
    <property type="entry name" value="P-loop_NTPase"/>
</dbReference>
<dbReference type="GO" id="GO:0003677">
    <property type="term" value="F:DNA binding"/>
    <property type="evidence" value="ECO:0007669"/>
    <property type="project" value="TreeGrafter"/>
</dbReference>
<sequence>MDLGHVSRFLTREQIWPCEQIRPREQILATRADSGYLLRLFCLRRTKKEVEVGLPPLLETRVECPLSRLQTFWYRRLLLRDSAVLAQVEKEEQGAVEGEAGPAAVSEAAEAGGWKKLQSLFMQLRKCCNHPYLFPDAEPHVDATAEDMVEASGKLMVLDRLLHQLYASGNRVVLFSQFTSMLDIFEDLLMLRGFAGRYSRLDGSVNRVQRTVDIAEFNRAAGDSKDTRPFCFLLSTRAGGLGVNLQTADTVILYDSDWNPQVDLQVPCPRHSPRVRKRASCLMMEKAEKSKGVRAGAYPTAVTSAVVYAKARGQWAWGLSLHFTVR</sequence>
<dbReference type="EMBL" id="LGRX02021326">
    <property type="protein sequence ID" value="KAK3256785.1"/>
    <property type="molecule type" value="Genomic_DNA"/>
</dbReference>
<keyword evidence="3" id="KW-0539">Nucleus</keyword>
<proteinExistence type="predicted"/>
<evidence type="ECO:0000313" key="6">
    <source>
        <dbReference type="Proteomes" id="UP001190700"/>
    </source>
</evidence>
<feature type="domain" description="Helicase C-terminal" evidence="4">
    <location>
        <begin position="157"/>
        <end position="314"/>
    </location>
</feature>
<dbReference type="PROSITE" id="PS51194">
    <property type="entry name" value="HELICASE_CTER"/>
    <property type="match status" value="1"/>
</dbReference>
<dbReference type="InterPro" id="IPR001650">
    <property type="entry name" value="Helicase_C-like"/>
</dbReference>
<protein>
    <recommendedName>
        <fullName evidence="4">Helicase C-terminal domain-containing protein</fullName>
    </recommendedName>
</protein>
<gene>
    <name evidence="5" type="ORF">CYMTET_34099</name>
</gene>
<comment type="subcellular location">
    <subcellularLocation>
        <location evidence="1">Nucleus</location>
    </subcellularLocation>
</comment>
<dbReference type="GO" id="GO:0042393">
    <property type="term" value="F:histone binding"/>
    <property type="evidence" value="ECO:0007669"/>
    <property type="project" value="TreeGrafter"/>
</dbReference>
<dbReference type="CDD" id="cd18793">
    <property type="entry name" value="SF2_C_SNF"/>
    <property type="match status" value="1"/>
</dbReference>
<dbReference type="GO" id="GO:0005634">
    <property type="term" value="C:nucleus"/>
    <property type="evidence" value="ECO:0007669"/>
    <property type="project" value="UniProtKB-SubCell"/>
</dbReference>
<comment type="caution">
    <text evidence="5">The sequence shown here is derived from an EMBL/GenBank/DDBJ whole genome shotgun (WGS) entry which is preliminary data.</text>
</comment>
<evidence type="ECO:0000256" key="3">
    <source>
        <dbReference type="ARBA" id="ARBA00023242"/>
    </source>
</evidence>
<dbReference type="Proteomes" id="UP001190700">
    <property type="component" value="Unassembled WGS sequence"/>
</dbReference>
<keyword evidence="6" id="KW-1185">Reference proteome</keyword>
<feature type="non-terminal residue" evidence="5">
    <location>
        <position position="326"/>
    </location>
</feature>
<dbReference type="SUPFAM" id="SSF52540">
    <property type="entry name" value="P-loop containing nucleoside triphosphate hydrolases"/>
    <property type="match status" value="1"/>
</dbReference>